<reference evidence="1 2" key="1">
    <citation type="submission" date="2014-04" db="EMBL/GenBank/DDBJ databases">
        <authorList>
            <consortium name="DOE Joint Genome Institute"/>
            <person name="Kuo A."/>
            <person name="Kohler A."/>
            <person name="Costa M.D."/>
            <person name="Nagy L.G."/>
            <person name="Floudas D."/>
            <person name="Copeland A."/>
            <person name="Barry K.W."/>
            <person name="Cichocki N."/>
            <person name="Veneault-Fourrey C."/>
            <person name="LaButti K."/>
            <person name="Lindquist E.A."/>
            <person name="Lipzen A."/>
            <person name="Lundell T."/>
            <person name="Morin E."/>
            <person name="Murat C."/>
            <person name="Sun H."/>
            <person name="Tunlid A."/>
            <person name="Henrissat B."/>
            <person name="Grigoriev I.V."/>
            <person name="Hibbett D.S."/>
            <person name="Martin F."/>
            <person name="Nordberg H.P."/>
            <person name="Cantor M.N."/>
            <person name="Hua S.X."/>
        </authorList>
    </citation>
    <scope>NUCLEOTIDE SEQUENCE [LARGE SCALE GENOMIC DNA]</scope>
    <source>
        <strain evidence="1 2">441</strain>
    </source>
</reference>
<evidence type="ECO:0000313" key="1">
    <source>
        <dbReference type="EMBL" id="KIK25469.1"/>
    </source>
</evidence>
<dbReference type="InterPro" id="IPR027417">
    <property type="entry name" value="P-loop_NTPase"/>
</dbReference>
<evidence type="ECO:0000313" key="2">
    <source>
        <dbReference type="Proteomes" id="UP000054018"/>
    </source>
</evidence>
<organism evidence="1 2">
    <name type="scientific">Pisolithus microcarpus 441</name>
    <dbReference type="NCBI Taxonomy" id="765257"/>
    <lineage>
        <taxon>Eukaryota</taxon>
        <taxon>Fungi</taxon>
        <taxon>Dikarya</taxon>
        <taxon>Basidiomycota</taxon>
        <taxon>Agaricomycotina</taxon>
        <taxon>Agaricomycetes</taxon>
        <taxon>Agaricomycetidae</taxon>
        <taxon>Boletales</taxon>
        <taxon>Sclerodermatineae</taxon>
        <taxon>Pisolithaceae</taxon>
        <taxon>Pisolithus</taxon>
    </lineage>
</organism>
<dbReference type="AlphaFoldDB" id="A0A0C9ZHL8"/>
<dbReference type="HOGENOM" id="CLU_018003_5_0_1"/>
<feature type="non-terminal residue" evidence="1">
    <location>
        <position position="114"/>
    </location>
</feature>
<dbReference type="EMBL" id="KN833707">
    <property type="protein sequence ID" value="KIK25469.1"/>
    <property type="molecule type" value="Genomic_DNA"/>
</dbReference>
<sequence length="114" mass="13213">KGRQYMFMDTPGFNHNYRSDSNILCMIVVWLEKKYCRRVNLSGIMYTHHVTDDWMTGSVCKNLEMFVQLCGDKATGGVQLVTTMWEKVKNKDIAESRVSQLENKFWKPLIEAGA</sequence>
<protein>
    <recommendedName>
        <fullName evidence="3">G domain-containing protein</fullName>
    </recommendedName>
</protein>
<keyword evidence="2" id="KW-1185">Reference proteome</keyword>
<name>A0A0C9ZHL8_9AGAM</name>
<dbReference type="Proteomes" id="UP000054018">
    <property type="component" value="Unassembled WGS sequence"/>
</dbReference>
<proteinExistence type="predicted"/>
<gene>
    <name evidence="1" type="ORF">PISMIDRAFT_64496</name>
</gene>
<feature type="non-terminal residue" evidence="1">
    <location>
        <position position="1"/>
    </location>
</feature>
<accession>A0A0C9ZHL8</accession>
<dbReference type="SUPFAM" id="SSF52540">
    <property type="entry name" value="P-loop containing nucleoside triphosphate hydrolases"/>
    <property type="match status" value="1"/>
</dbReference>
<evidence type="ECO:0008006" key="3">
    <source>
        <dbReference type="Google" id="ProtNLM"/>
    </source>
</evidence>
<reference evidence="2" key="2">
    <citation type="submission" date="2015-01" db="EMBL/GenBank/DDBJ databases">
        <title>Evolutionary Origins and Diversification of the Mycorrhizal Mutualists.</title>
        <authorList>
            <consortium name="DOE Joint Genome Institute"/>
            <consortium name="Mycorrhizal Genomics Consortium"/>
            <person name="Kohler A."/>
            <person name="Kuo A."/>
            <person name="Nagy L.G."/>
            <person name="Floudas D."/>
            <person name="Copeland A."/>
            <person name="Barry K.W."/>
            <person name="Cichocki N."/>
            <person name="Veneault-Fourrey C."/>
            <person name="LaButti K."/>
            <person name="Lindquist E.A."/>
            <person name="Lipzen A."/>
            <person name="Lundell T."/>
            <person name="Morin E."/>
            <person name="Murat C."/>
            <person name="Riley R."/>
            <person name="Ohm R."/>
            <person name="Sun H."/>
            <person name="Tunlid A."/>
            <person name="Henrissat B."/>
            <person name="Grigoriev I.V."/>
            <person name="Hibbett D.S."/>
            <person name="Martin F."/>
        </authorList>
    </citation>
    <scope>NUCLEOTIDE SEQUENCE [LARGE SCALE GENOMIC DNA]</scope>
    <source>
        <strain evidence="2">441</strain>
    </source>
</reference>
<dbReference type="OrthoDB" id="8954335at2759"/>
<dbReference type="STRING" id="765257.A0A0C9ZHL8"/>
<dbReference type="Gene3D" id="3.40.50.300">
    <property type="entry name" value="P-loop containing nucleotide triphosphate hydrolases"/>
    <property type="match status" value="1"/>
</dbReference>